<dbReference type="EMBL" id="MN702011">
    <property type="protein sequence ID" value="QNG39866.1"/>
    <property type="molecule type" value="mRNA"/>
</dbReference>
<evidence type="ECO:0000259" key="8">
    <source>
        <dbReference type="PROSITE" id="PS51507"/>
    </source>
</evidence>
<keyword evidence="3" id="KW-0238">DNA-binding</keyword>
<feature type="compositionally biased region" description="Low complexity" evidence="7">
    <location>
        <begin position="185"/>
        <end position="199"/>
    </location>
</feature>
<dbReference type="GO" id="GO:0000981">
    <property type="term" value="F:DNA-binding transcription factor activity, RNA polymerase II-specific"/>
    <property type="evidence" value="ECO:0007669"/>
    <property type="project" value="TreeGrafter"/>
</dbReference>
<evidence type="ECO:0000256" key="5">
    <source>
        <dbReference type="ARBA" id="ARBA00023163"/>
    </source>
</evidence>
<evidence type="ECO:0000256" key="7">
    <source>
        <dbReference type="SAM" id="MobiDB-lite"/>
    </source>
</evidence>
<dbReference type="PRINTS" id="PR00267">
    <property type="entry name" value="INTFRNREGFCT"/>
</dbReference>
<evidence type="ECO:0000256" key="3">
    <source>
        <dbReference type="ARBA" id="ARBA00023125"/>
    </source>
</evidence>
<sequence>MGSQKPLIIPWLTSQIGNPEYPGLTWVNAEQMHFRIPWKHGLRHDRSDQDFRIFQGWAIANGTYRPGIDEPKPSEWKRNLRSALNRKSEVMVMEDHSSDSSDPHKVYAIISQSRPESEERPARAPRGTGQHARPGAQARAQPGAQARARAPGHRPAHTQDNRPEHNQGHRPAHAPWGTGQEASDDSQIPGSGISPSSDSPWLEQPNGGLSLNRPLEETLGLMNISLQEVDGAENWRACPSPAGCIPGELGPSQASASLIETGYAPETASPYSSDGMELIGFMQRTRKESPLYSIWLCLGEHWPDPSQKPWTKKFIMVQVTPVVFKLLHEISYSTGASSLRSSEMNLQISDSTSYESLLSYLQDLEEKMEL</sequence>
<evidence type="ECO:0000256" key="4">
    <source>
        <dbReference type="ARBA" id="ARBA00023159"/>
    </source>
</evidence>
<dbReference type="PANTHER" id="PTHR11949">
    <property type="entry name" value="INTERFERON REGULATORY FACTOR"/>
    <property type="match status" value="1"/>
</dbReference>
<dbReference type="Pfam" id="PF10401">
    <property type="entry name" value="IRF-3"/>
    <property type="match status" value="1"/>
</dbReference>
<reference evidence="9" key="1">
    <citation type="submission" date="2019-11" db="EMBL/GenBank/DDBJ databases">
        <authorList>
            <person name="Xu Y."/>
            <person name="Shu M."/>
        </authorList>
    </citation>
    <scope>NUCLEOTIDE SEQUENCE</scope>
</reference>
<dbReference type="PANTHER" id="PTHR11949:SF1">
    <property type="entry name" value="INTERFERON REGULATORY FACTOR 3"/>
    <property type="match status" value="1"/>
</dbReference>
<dbReference type="Gene3D" id="1.10.10.10">
    <property type="entry name" value="Winged helix-like DNA-binding domain superfamily/Winged helix DNA-binding domain"/>
    <property type="match status" value="1"/>
</dbReference>
<feature type="region of interest" description="Disordered" evidence="7">
    <location>
        <begin position="112"/>
        <end position="213"/>
    </location>
</feature>
<organism evidence="9">
    <name type="scientific">Andrias davidianus</name>
    <name type="common">Chinese giant salamander</name>
    <name type="synonym">Sieboldia davidiana</name>
    <dbReference type="NCBI Taxonomy" id="141262"/>
    <lineage>
        <taxon>Eukaryota</taxon>
        <taxon>Metazoa</taxon>
        <taxon>Chordata</taxon>
        <taxon>Craniata</taxon>
        <taxon>Vertebrata</taxon>
        <taxon>Euteleostomi</taxon>
        <taxon>Amphibia</taxon>
        <taxon>Batrachia</taxon>
        <taxon>Caudata</taxon>
        <taxon>Cryptobranchoidea</taxon>
        <taxon>Cryptobranchidae</taxon>
        <taxon>Andrias</taxon>
    </lineage>
</organism>
<name>A0A7G7LHW5_ANDDA</name>
<dbReference type="AlphaFoldDB" id="A0A7G7LHW5"/>
<proteinExistence type="evidence at transcript level"/>
<feature type="compositionally biased region" description="Basic and acidic residues" evidence="7">
    <location>
        <begin position="157"/>
        <end position="167"/>
    </location>
</feature>
<dbReference type="InterPro" id="IPR019471">
    <property type="entry name" value="Interferon_reg_factor-3"/>
</dbReference>
<evidence type="ECO:0000256" key="2">
    <source>
        <dbReference type="ARBA" id="ARBA00023015"/>
    </source>
</evidence>
<dbReference type="SMART" id="SM00348">
    <property type="entry name" value="IRF"/>
    <property type="match status" value="1"/>
</dbReference>
<feature type="domain" description="IRF tryptophan pentad repeat" evidence="8">
    <location>
        <begin position="5"/>
        <end position="111"/>
    </location>
</feature>
<evidence type="ECO:0000256" key="6">
    <source>
        <dbReference type="ARBA" id="ARBA00023242"/>
    </source>
</evidence>
<dbReference type="GO" id="GO:0000978">
    <property type="term" value="F:RNA polymerase II cis-regulatory region sequence-specific DNA binding"/>
    <property type="evidence" value="ECO:0007669"/>
    <property type="project" value="TreeGrafter"/>
</dbReference>
<dbReference type="InterPro" id="IPR036390">
    <property type="entry name" value="WH_DNA-bd_sf"/>
</dbReference>
<dbReference type="InterPro" id="IPR008984">
    <property type="entry name" value="SMAD_FHA_dom_sf"/>
</dbReference>
<dbReference type="PROSITE" id="PS00601">
    <property type="entry name" value="IRF_1"/>
    <property type="match status" value="1"/>
</dbReference>
<dbReference type="InterPro" id="IPR017855">
    <property type="entry name" value="SMAD-like_dom_sf"/>
</dbReference>
<dbReference type="SMART" id="SM01243">
    <property type="entry name" value="IRF-3"/>
    <property type="match status" value="1"/>
</dbReference>
<dbReference type="InterPro" id="IPR019817">
    <property type="entry name" value="Interferon_reg_fac_CS"/>
</dbReference>
<feature type="compositionally biased region" description="Low complexity" evidence="7">
    <location>
        <begin position="129"/>
        <end position="149"/>
    </location>
</feature>
<evidence type="ECO:0000313" key="9">
    <source>
        <dbReference type="EMBL" id="QNG39866.1"/>
    </source>
</evidence>
<dbReference type="GO" id="GO:0005634">
    <property type="term" value="C:nucleus"/>
    <property type="evidence" value="ECO:0007669"/>
    <property type="project" value="UniProtKB-SubCell"/>
</dbReference>
<dbReference type="InterPro" id="IPR036388">
    <property type="entry name" value="WH-like_DNA-bd_sf"/>
</dbReference>
<dbReference type="SUPFAM" id="SSF46785">
    <property type="entry name" value="Winged helix' DNA-binding domain"/>
    <property type="match status" value="1"/>
</dbReference>
<dbReference type="Pfam" id="PF00605">
    <property type="entry name" value="IRF"/>
    <property type="match status" value="1"/>
</dbReference>
<dbReference type="Gene3D" id="2.60.200.10">
    <property type="match status" value="1"/>
</dbReference>
<keyword evidence="2" id="KW-0805">Transcription regulation</keyword>
<evidence type="ECO:0000256" key="1">
    <source>
        <dbReference type="ARBA" id="ARBA00004123"/>
    </source>
</evidence>
<keyword evidence="4" id="KW-0010">Activator</keyword>
<dbReference type="GO" id="GO:0045944">
    <property type="term" value="P:positive regulation of transcription by RNA polymerase II"/>
    <property type="evidence" value="ECO:0007669"/>
    <property type="project" value="UniProtKB-ARBA"/>
</dbReference>
<keyword evidence="5" id="KW-0804">Transcription</keyword>
<comment type="subcellular location">
    <subcellularLocation>
        <location evidence="1">Nucleus</location>
    </subcellularLocation>
</comment>
<accession>A0A7G7LHW5</accession>
<dbReference type="InterPro" id="IPR001346">
    <property type="entry name" value="Interferon_reg_fact_DNA-bd_dom"/>
</dbReference>
<dbReference type="FunFam" id="1.10.10.10:FF:000041">
    <property type="entry name" value="Interferon regulatory factor 4"/>
    <property type="match status" value="1"/>
</dbReference>
<keyword evidence="6" id="KW-0539">Nucleus</keyword>
<dbReference type="PROSITE" id="PS51507">
    <property type="entry name" value="IRF_2"/>
    <property type="match status" value="1"/>
</dbReference>
<dbReference type="SUPFAM" id="SSF49879">
    <property type="entry name" value="SMAD/FHA domain"/>
    <property type="match status" value="1"/>
</dbReference>
<dbReference type="GO" id="GO:0002376">
    <property type="term" value="P:immune system process"/>
    <property type="evidence" value="ECO:0007669"/>
    <property type="project" value="TreeGrafter"/>
</dbReference>
<dbReference type="CDD" id="cd00103">
    <property type="entry name" value="IRF"/>
    <property type="match status" value="1"/>
</dbReference>
<protein>
    <submittedName>
        <fullName evidence="9">Interferon regulatory factor 3A</fullName>
    </submittedName>
</protein>